<keyword evidence="1" id="KW-0472">Membrane</keyword>
<dbReference type="AlphaFoldDB" id="A0A8E2ATS2"/>
<sequence>MATATVNFTLFASSPMFNFAPTISAGVGSATTGWQYNQSGESGLYFTTLPGSSLELLFFGTGIQLEGSAGCPFSVSIDGNVTEQSLASGLIFSKTGLEQASHNLNLTVGSGAGPNAEVIFTSAIVTDEYPVGQVPVEATYAGMNSALGFFGPWSQFSNGTAHTDYPGASVSVNFTGPAILVTGPSESFGQYYVAVDDEPDILVSTDAFGPSQTQLFFQSGLDPNQQHQVTITNVGGSSFAFNSIEVWESTFPSSTPTPVPSSASSGHSDVVKIVVPIVAVVAALLILVAALLIRKRRQRRRTATLKGPFAMRLSRAFGKRGVNALTLDNLRPKTEQPADGVFPVSFDVGNEQKA</sequence>
<keyword evidence="1" id="KW-0812">Transmembrane</keyword>
<feature type="transmembrane region" description="Helical" evidence="1">
    <location>
        <begin position="273"/>
        <end position="293"/>
    </location>
</feature>
<organism evidence="2 3">
    <name type="scientific">Obba rivulosa</name>
    <dbReference type="NCBI Taxonomy" id="1052685"/>
    <lineage>
        <taxon>Eukaryota</taxon>
        <taxon>Fungi</taxon>
        <taxon>Dikarya</taxon>
        <taxon>Basidiomycota</taxon>
        <taxon>Agaricomycotina</taxon>
        <taxon>Agaricomycetes</taxon>
        <taxon>Polyporales</taxon>
        <taxon>Gelatoporiaceae</taxon>
        <taxon>Obba</taxon>
    </lineage>
</organism>
<dbReference type="OrthoDB" id="2563669at2759"/>
<dbReference type="Proteomes" id="UP000250043">
    <property type="component" value="Unassembled WGS sequence"/>
</dbReference>
<protein>
    <submittedName>
        <fullName evidence="2">Uncharacterized protein</fullName>
    </submittedName>
</protein>
<keyword evidence="1" id="KW-1133">Transmembrane helix</keyword>
<reference evidence="2 3" key="1">
    <citation type="submission" date="2016-07" db="EMBL/GenBank/DDBJ databases">
        <title>Draft genome of the white-rot fungus Obba rivulosa 3A-2.</title>
        <authorList>
            <consortium name="DOE Joint Genome Institute"/>
            <person name="Miettinen O."/>
            <person name="Riley R."/>
            <person name="Acob R."/>
            <person name="Barry K."/>
            <person name="Cullen D."/>
            <person name="De Vries R."/>
            <person name="Hainaut M."/>
            <person name="Hatakka A."/>
            <person name="Henrissat B."/>
            <person name="Hilden K."/>
            <person name="Kuo R."/>
            <person name="Labutti K."/>
            <person name="Lipzen A."/>
            <person name="Makela M.R."/>
            <person name="Sandor L."/>
            <person name="Spatafora J.W."/>
            <person name="Grigoriev I.V."/>
            <person name="Hibbett D.S."/>
        </authorList>
    </citation>
    <scope>NUCLEOTIDE SEQUENCE [LARGE SCALE GENOMIC DNA]</scope>
    <source>
        <strain evidence="2 3">3A-2</strain>
    </source>
</reference>
<proteinExistence type="predicted"/>
<dbReference type="Gene3D" id="2.60.120.260">
    <property type="entry name" value="Galactose-binding domain-like"/>
    <property type="match status" value="2"/>
</dbReference>
<dbReference type="EMBL" id="KV722606">
    <property type="protein sequence ID" value="OCH85140.1"/>
    <property type="molecule type" value="Genomic_DNA"/>
</dbReference>
<accession>A0A8E2ATS2</accession>
<name>A0A8E2ATS2_9APHY</name>
<evidence type="ECO:0000313" key="3">
    <source>
        <dbReference type="Proteomes" id="UP000250043"/>
    </source>
</evidence>
<evidence type="ECO:0000313" key="2">
    <source>
        <dbReference type="EMBL" id="OCH85140.1"/>
    </source>
</evidence>
<keyword evidence="3" id="KW-1185">Reference proteome</keyword>
<evidence type="ECO:0000256" key="1">
    <source>
        <dbReference type="SAM" id="Phobius"/>
    </source>
</evidence>
<gene>
    <name evidence="2" type="ORF">OBBRIDRAFT_798476</name>
</gene>